<comment type="subunit">
    <text evidence="5">Binds ribosomal protein uS19.</text>
</comment>
<evidence type="ECO:0000259" key="6">
    <source>
        <dbReference type="Pfam" id="PF01782"/>
    </source>
</evidence>
<dbReference type="InterPro" id="IPR011033">
    <property type="entry name" value="PRC_barrel-like_sf"/>
</dbReference>
<dbReference type="SUPFAM" id="SSF50346">
    <property type="entry name" value="PRC-barrel domain"/>
    <property type="match status" value="1"/>
</dbReference>
<dbReference type="Gene3D" id="2.40.30.60">
    <property type="entry name" value="RimM"/>
    <property type="match status" value="1"/>
</dbReference>
<comment type="similarity">
    <text evidence="5">Belongs to the RimM family.</text>
</comment>
<dbReference type="InterPro" id="IPR056792">
    <property type="entry name" value="PRC_RimM"/>
</dbReference>
<dbReference type="InterPro" id="IPR002676">
    <property type="entry name" value="RimM_N"/>
</dbReference>
<reference evidence="8 9" key="1">
    <citation type="submission" date="2015-10" db="EMBL/GenBank/DDBJ databases">
        <title>Metagenome-Assembled Genomes uncover a global brackish microbiome.</title>
        <authorList>
            <person name="Hugerth L.W."/>
            <person name="Larsson J."/>
            <person name="Alneberg J."/>
            <person name="Lindh M.V."/>
            <person name="Legrand C."/>
            <person name="Pinhassi J."/>
            <person name="Andersson A.F."/>
        </authorList>
    </citation>
    <scope>NUCLEOTIDE SEQUENCE [LARGE SCALE GENOMIC DNA]</scope>
    <source>
        <strain evidence="8">BACL2 MAG-120802-bin41</strain>
    </source>
</reference>
<dbReference type="NCBIfam" id="TIGR02273">
    <property type="entry name" value="16S_RimM"/>
    <property type="match status" value="1"/>
</dbReference>
<dbReference type="InterPro" id="IPR011961">
    <property type="entry name" value="RimM"/>
</dbReference>
<dbReference type="Pfam" id="PF24986">
    <property type="entry name" value="PRC_RimM"/>
    <property type="match status" value="1"/>
</dbReference>
<keyword evidence="4 5" id="KW-0143">Chaperone</keyword>
<dbReference type="PANTHER" id="PTHR33692:SF1">
    <property type="entry name" value="RIBOSOME MATURATION FACTOR RIMM"/>
    <property type="match status" value="1"/>
</dbReference>
<keyword evidence="2 5" id="KW-0690">Ribosome biogenesis</keyword>
<dbReference type="GO" id="GO:0005737">
    <property type="term" value="C:cytoplasm"/>
    <property type="evidence" value="ECO:0007669"/>
    <property type="project" value="UniProtKB-SubCell"/>
</dbReference>
<dbReference type="Pfam" id="PF01782">
    <property type="entry name" value="RimM"/>
    <property type="match status" value="1"/>
</dbReference>
<evidence type="ECO:0000256" key="3">
    <source>
        <dbReference type="ARBA" id="ARBA00022552"/>
    </source>
</evidence>
<comment type="function">
    <text evidence="5">An accessory protein needed during the final step in the assembly of 30S ribosomal subunit, possibly for assembly of the head region. Essential for efficient processing of 16S rRNA. May be needed both before and after RbfA during the maturation of 16S rRNA. It has affinity for free ribosomal 30S subunits but not for 70S ribosomes.</text>
</comment>
<evidence type="ECO:0000256" key="5">
    <source>
        <dbReference type="HAMAP-Rule" id="MF_00014"/>
    </source>
</evidence>
<proteinExistence type="inferred from homology"/>
<evidence type="ECO:0000256" key="1">
    <source>
        <dbReference type="ARBA" id="ARBA00022490"/>
    </source>
</evidence>
<dbReference type="GO" id="GO:0043022">
    <property type="term" value="F:ribosome binding"/>
    <property type="evidence" value="ECO:0007669"/>
    <property type="project" value="InterPro"/>
</dbReference>
<dbReference type="HAMAP" id="MF_00014">
    <property type="entry name" value="Ribosome_mat_RimM"/>
    <property type="match status" value="1"/>
</dbReference>
<evidence type="ECO:0000313" key="9">
    <source>
        <dbReference type="Proteomes" id="UP000053941"/>
    </source>
</evidence>
<evidence type="ECO:0000313" key="8">
    <source>
        <dbReference type="EMBL" id="KRO30795.1"/>
    </source>
</evidence>
<gene>
    <name evidence="5" type="primary">rimM</name>
    <name evidence="8" type="ORF">ABR60_06540</name>
</gene>
<dbReference type="InterPro" id="IPR036976">
    <property type="entry name" value="RimM_N_sf"/>
</dbReference>
<dbReference type="Gene3D" id="2.30.30.240">
    <property type="entry name" value="PRC-barrel domain"/>
    <property type="match status" value="1"/>
</dbReference>
<protein>
    <recommendedName>
        <fullName evidence="5">Ribosome maturation factor RimM</fullName>
    </recommendedName>
</protein>
<dbReference type="Proteomes" id="UP000053941">
    <property type="component" value="Unassembled WGS sequence"/>
</dbReference>
<sequence>MLLVVGRIGRAHGVRGEATIEVRTDSPEERFAIGSVLKTDPEDKGPLKIIGAKVHSGTLLLSFEGYNDRSAVERLRNVLLLAEITPADSNVTEDDFHISQILGCKVIDRSGKEWGEVKEVLQLPSQDTLVITYQGGDFLIPFVKHFTPDIDIASKIITADNLEELL</sequence>
<dbReference type="GO" id="GO:0042274">
    <property type="term" value="P:ribosomal small subunit biogenesis"/>
    <property type="evidence" value="ECO:0007669"/>
    <property type="project" value="UniProtKB-UniRule"/>
</dbReference>
<dbReference type="GO" id="GO:0005840">
    <property type="term" value="C:ribosome"/>
    <property type="evidence" value="ECO:0007669"/>
    <property type="project" value="InterPro"/>
</dbReference>
<evidence type="ECO:0000259" key="7">
    <source>
        <dbReference type="Pfam" id="PF24986"/>
    </source>
</evidence>
<comment type="domain">
    <text evidence="5">The PRC barrel domain binds ribosomal protein uS19.</text>
</comment>
<dbReference type="AlphaFoldDB" id="A0A0R2P1Y4"/>
<feature type="domain" description="Ribosome maturation factor RimM PRC barrel" evidence="7">
    <location>
        <begin position="99"/>
        <end position="161"/>
    </location>
</feature>
<evidence type="ECO:0000256" key="4">
    <source>
        <dbReference type="ARBA" id="ARBA00023186"/>
    </source>
</evidence>
<name>A0A0R2P1Y4_9ACTN</name>
<keyword evidence="3 5" id="KW-0698">rRNA processing</keyword>
<comment type="subcellular location">
    <subcellularLocation>
        <location evidence="5">Cytoplasm</location>
    </subcellularLocation>
</comment>
<dbReference type="PANTHER" id="PTHR33692">
    <property type="entry name" value="RIBOSOME MATURATION FACTOR RIMM"/>
    <property type="match status" value="1"/>
</dbReference>
<dbReference type="GO" id="GO:0006364">
    <property type="term" value="P:rRNA processing"/>
    <property type="evidence" value="ECO:0007669"/>
    <property type="project" value="UniProtKB-UniRule"/>
</dbReference>
<accession>A0A0R2P1Y4</accession>
<comment type="caution">
    <text evidence="8">The sequence shown here is derived from an EMBL/GenBank/DDBJ whole genome shotgun (WGS) entry which is preliminary data.</text>
</comment>
<dbReference type="SUPFAM" id="SSF50447">
    <property type="entry name" value="Translation proteins"/>
    <property type="match status" value="1"/>
</dbReference>
<evidence type="ECO:0000256" key="2">
    <source>
        <dbReference type="ARBA" id="ARBA00022517"/>
    </source>
</evidence>
<dbReference type="EMBL" id="LIAS01000057">
    <property type="protein sequence ID" value="KRO30795.1"/>
    <property type="molecule type" value="Genomic_DNA"/>
</dbReference>
<organism evidence="8 9">
    <name type="scientific">Actinobacteria bacterium BACL2 MAG-120802-bin41</name>
    <dbReference type="NCBI Taxonomy" id="1655568"/>
    <lineage>
        <taxon>Bacteria</taxon>
        <taxon>Bacillati</taxon>
        <taxon>Actinomycetota</taxon>
        <taxon>Actinomycetes</taxon>
        <taxon>Actinomycetes incertae sedis</taxon>
        <taxon>ac1 cluster</taxon>
    </lineage>
</organism>
<keyword evidence="1 5" id="KW-0963">Cytoplasm</keyword>
<dbReference type="InterPro" id="IPR009000">
    <property type="entry name" value="Transl_B-barrel_sf"/>
</dbReference>
<feature type="domain" description="RimM N-terminal" evidence="6">
    <location>
        <begin position="4"/>
        <end position="83"/>
    </location>
</feature>